<dbReference type="AlphaFoldDB" id="A0A7S2E910"/>
<evidence type="ECO:0000313" key="1">
    <source>
        <dbReference type="EMBL" id="CAD9321726.1"/>
    </source>
</evidence>
<dbReference type="EMBL" id="HBGN01010362">
    <property type="protein sequence ID" value="CAD9321726.1"/>
    <property type="molecule type" value="Transcribed_RNA"/>
</dbReference>
<organism evidence="1">
    <name type="scientific">Ditylum brightwellii</name>
    <dbReference type="NCBI Taxonomy" id="49249"/>
    <lineage>
        <taxon>Eukaryota</taxon>
        <taxon>Sar</taxon>
        <taxon>Stramenopiles</taxon>
        <taxon>Ochrophyta</taxon>
        <taxon>Bacillariophyta</taxon>
        <taxon>Mediophyceae</taxon>
        <taxon>Lithodesmiophycidae</taxon>
        <taxon>Lithodesmiales</taxon>
        <taxon>Lithodesmiaceae</taxon>
        <taxon>Ditylum</taxon>
    </lineage>
</organism>
<sequence>MLGQISNEECDTLNKILGSKAPSGCFAISHNYKDDPFTIPSKQVFVGEDDEKHRNSWLWPRMARRLTRSSPMHVSQWRKPVEVDSKECEAIRKALTAKVGAQEAELKLPKACKA</sequence>
<gene>
    <name evidence="1" type="ORF">DBRI1063_LOCUS6651</name>
</gene>
<reference evidence="1" key="1">
    <citation type="submission" date="2021-01" db="EMBL/GenBank/DDBJ databases">
        <authorList>
            <person name="Corre E."/>
            <person name="Pelletier E."/>
            <person name="Niang G."/>
            <person name="Scheremetjew M."/>
            <person name="Finn R."/>
            <person name="Kale V."/>
            <person name="Holt S."/>
            <person name="Cochrane G."/>
            <person name="Meng A."/>
            <person name="Brown T."/>
            <person name="Cohen L."/>
        </authorList>
    </citation>
    <scope>NUCLEOTIDE SEQUENCE</scope>
    <source>
        <strain evidence="1">Pop2</strain>
    </source>
</reference>
<name>A0A7S2E910_9STRA</name>
<proteinExistence type="predicted"/>
<protein>
    <submittedName>
        <fullName evidence="1">Uncharacterized protein</fullName>
    </submittedName>
</protein>
<accession>A0A7S2E910</accession>